<name>A0A1H3V3A2_9BACI</name>
<evidence type="ECO:0000313" key="2">
    <source>
        <dbReference type="Proteomes" id="UP000198935"/>
    </source>
</evidence>
<gene>
    <name evidence="1" type="ORF">SAMN05421736_1532</name>
</gene>
<dbReference type="AlphaFoldDB" id="A0A1H3V3A2"/>
<reference evidence="2" key="1">
    <citation type="submission" date="2016-10" db="EMBL/GenBank/DDBJ databases">
        <authorList>
            <person name="Varghese N."/>
            <person name="Submissions S."/>
        </authorList>
    </citation>
    <scope>NUCLEOTIDE SEQUENCE [LARGE SCALE GENOMIC DNA]</scope>
    <source>
        <strain evidence="2">SP</strain>
    </source>
</reference>
<organism evidence="1 2">
    <name type="scientific">Evansella caseinilytica</name>
    <dbReference type="NCBI Taxonomy" id="1503961"/>
    <lineage>
        <taxon>Bacteria</taxon>
        <taxon>Bacillati</taxon>
        <taxon>Bacillota</taxon>
        <taxon>Bacilli</taxon>
        <taxon>Bacillales</taxon>
        <taxon>Bacillaceae</taxon>
        <taxon>Evansella</taxon>
    </lineage>
</organism>
<proteinExistence type="predicted"/>
<keyword evidence="2" id="KW-1185">Reference proteome</keyword>
<dbReference type="Proteomes" id="UP000198935">
    <property type="component" value="Unassembled WGS sequence"/>
</dbReference>
<dbReference type="OrthoDB" id="2456616at2"/>
<dbReference type="EMBL" id="FNPI01000053">
    <property type="protein sequence ID" value="SDZ69183.1"/>
    <property type="molecule type" value="Genomic_DNA"/>
</dbReference>
<evidence type="ECO:0000313" key="1">
    <source>
        <dbReference type="EMBL" id="SDZ69183.1"/>
    </source>
</evidence>
<protein>
    <submittedName>
        <fullName evidence="1">Uncharacterized protein</fullName>
    </submittedName>
</protein>
<accession>A0A1H3V3A2</accession>
<sequence>MIDILSGIIKRELTVDQAYDIMEETIDKFHDGKIKGELHLLLGLNKYEWTAIGHSLDLETLAKWRKNGWPDVCCNCGSKIDYKKYGWRIKENKLKCLNCD</sequence>